<dbReference type="HOGENOM" id="CLU_223855_0_0_1"/>
<evidence type="ECO:0000313" key="6">
    <source>
        <dbReference type="EnsemblProtists" id="EOD25591"/>
    </source>
</evidence>
<feature type="compositionally biased region" description="Low complexity" evidence="4">
    <location>
        <begin position="1408"/>
        <end position="1417"/>
    </location>
</feature>
<dbReference type="EnsemblProtists" id="EOD25591">
    <property type="protein sequence ID" value="EOD25591"/>
    <property type="gene ID" value="EMIHUDRAFT_457507"/>
</dbReference>
<feature type="compositionally biased region" description="Low complexity" evidence="4">
    <location>
        <begin position="929"/>
        <end position="954"/>
    </location>
</feature>
<feature type="region of interest" description="Disordered" evidence="4">
    <location>
        <begin position="219"/>
        <end position="253"/>
    </location>
</feature>
<feature type="region of interest" description="Disordered" evidence="4">
    <location>
        <begin position="3659"/>
        <end position="3681"/>
    </location>
</feature>
<dbReference type="InterPro" id="IPR011993">
    <property type="entry name" value="PH-like_dom_sf"/>
</dbReference>
<proteinExistence type="inferred from homology"/>
<feature type="compositionally biased region" description="Low complexity" evidence="4">
    <location>
        <begin position="1867"/>
        <end position="1877"/>
    </location>
</feature>
<keyword evidence="7" id="KW-1185">Reference proteome</keyword>
<feature type="compositionally biased region" description="Pro residues" evidence="4">
    <location>
        <begin position="2288"/>
        <end position="2304"/>
    </location>
</feature>
<dbReference type="Pfam" id="PF00023">
    <property type="entry name" value="Ank"/>
    <property type="match status" value="2"/>
</dbReference>
<evidence type="ECO:0000256" key="3">
    <source>
        <dbReference type="PROSITE-ProRule" id="PRU00023"/>
    </source>
</evidence>
<reference evidence="6" key="2">
    <citation type="submission" date="2024-10" db="UniProtKB">
        <authorList>
            <consortium name="EnsemblProtists"/>
        </authorList>
    </citation>
    <scope>IDENTIFICATION</scope>
</reference>
<dbReference type="SMART" id="SM00233">
    <property type="entry name" value="PH"/>
    <property type="match status" value="2"/>
</dbReference>
<name>A0A0D3JQ06_EMIH1</name>
<feature type="region of interest" description="Disordered" evidence="4">
    <location>
        <begin position="922"/>
        <end position="954"/>
    </location>
</feature>
<feature type="region of interest" description="Disordered" evidence="4">
    <location>
        <begin position="4200"/>
        <end position="4233"/>
    </location>
</feature>
<comment type="similarity">
    <text evidence="1">Belongs to the VPS13 family.</text>
</comment>
<feature type="compositionally biased region" description="Basic and acidic residues" evidence="4">
    <location>
        <begin position="1879"/>
        <end position="1888"/>
    </location>
</feature>
<dbReference type="KEGG" id="ehx:EMIHUDRAFT_457507"/>
<sequence>MVLEEAVAEVLQKTLGAYLEGVDADNLNLSVWSGDVRLRSVRLRTEALAALPVCVLRGTVGEVRVEVPWRALRSKPIIVHVERVLLLCAPRDGDEPYEEALETAAKRQARASRLAVLEEVNAKRGVFGRMGESMGRSLVEGLLRRVVVRISDVHLRLETKDPHRGLVALGLTLRSLRFEADKEVAAAEGCKPDGGGSAPVFKLGSCEGLSLYVSPAARPALPSDESRRSLAPAPADPDSAKARDGGSDGDDRADEADEAALYDGRMFARLAAPPAGEVAELDEAPGRAKPQLQVAADAPTLLSLHLSRSQYAALIAFTERLAISEQRHFLRPCRRPTNQVAHTPRLWWQYAGRAVDATLRARPGMRLRWRALLARRTARLRYVDEYGRALRLRGGARAEAMAALLPLEDEIESVEDLGAVKGGVHDEDGDGDGPRIVSLGEAELQRLQEDLDAVAGESAAADDASLPPWYAKPLGFTCGMRPSAGAHGGISLRLWLGSLRAFDLATPWPSLRTIARSEPGAGAGEGEGAAGGAVEGAAAPFWVKATAALARWSKGPVEDDDGGAGAWVNVSVDTECEGGEAARLRCNVGRLVVLVSPTMLAALLRFVTLPPSEWAAAAALSAASKTAGRSAVATAALFLQQQVASVWGDRPLDARITLCAPTLFLLEPAPATRPSTPLAGAAAAAPTAEEAALSSLPGLRGDSIAEAERQMTAGQAASKRGQLEEARECFLGAVAASDRPDAVIAAASMAIRLAEKEGGGGAAAAGEWCMAALGELTLALARPELTDDDRSSVESMLASAAALAQRRLEGGWRPPLALRSVHIQLGALLVSTDAEALMSLAELGMGGEEAEAEAPAAARPGEAVASPTDERAATSSLSLCVQLAGVRAALMGQAEPAVLLRTEGGGGVLPLADRWGRLQQRVAPKTAGRDSSAAPSPDSSAPDSPASPQRSSPPLLAPIHAQFRLAALLTPAALGAPLLDGSLRGTDEQYNSRLGVCYVEVNQFELLYSRGSEAADARLARVDLSRHRLVQAGPAAFELVSTHELGSLLGAASGVRLRWALHLAAPSPSLAARWMSSIAAAQLWVAAPVAPPSSPTSEHEARQQLLRFTASVPRLRVSLLLATRASSGRTDALSFTAEGLEATLSARPHDMAASVSLASIAAVLSAANGTSAPVFTTGSQSGDDVAPLGSGGAAVELSARGVLPASPLWPTVSALLSLDGRLAPLALHAPLPSWEREADKDTGNVWLAAAADKAALAARLACKRLSLQLHEACELQTPPPSPRLSTSSPASAGGSDEGAGWVGTPLCELVLAEQDASIELRQSGYELRAAVRGLEVLGPADAVWGEEGGEEAEGDEVGDITPAVQPHSPAAEAAVAAFAEAGASSARRSSAAVPRPVVAVVAMLPSAGPSDSLSDDGSGSEGGDGTLGEDGEAADKRSLLWLAARSLSTVVDEAAERKGPRHEHEAILHLRPVRLLAPLPYVARLQKWLDVHLSQTVAVAAAAAAEEAMVAASQAVAEVAVAAATSAHLPIRFSLHLRGPLLVLPAPPPPRALALPAAAAARVARVAARRGAVVLRFGDLVLSNALVPPKPAPGDAAGPSDAPAPPKESAHEMMRVELSRTAVFASADSRHLLDALWMPRQESESGRSSATAELQRALTAGDDSDGVARLQGVSVTLLDDAGSDACLPLAQINISTVRSVIVAKRGGRAADQANADLSLTLTARHFNPTNGAWEPLLEAFSPRLRCTVGAAAVAVAAGASSPSKGQSIEVFVSAFEPLKLNVTHALLHSLVGAQELLDSAVRNCTPLPLAVRSIRDARVVRASIEREPSLRATASGVAGGVAGRSWLVQPESSLSLSLAAEAEAGASAGPLGEGAPLEAAREQHEATHEASTSHCRPLVAAAGRGDKKQVHELLRRYAFPDSIDARGWSAAHEAARGGWDPCLAAVLDAGANADIVSENESLERPLHLACQAGSAACVRLLLRSSADPAAARADGQTPLALLTPLQAEGSLGKELRKALRSRLAGPTASFSTAEIAQASAGGYVDIVSRCLDARADPSSSDGSLSALMLAASNRHLPVVRLLLSAGAALLSAGADPAAEDEGGAMPHELVSSWRTSEATEVRAALRAALSRAVLAEGWVTKLGTERKVWRRRYALLLNEQLRYYGDEELKDLRGAVHLADCENDPTSPSRYPGAPGPYSLELATMTRTLVLVFGSAAELNTWMARLVEMRARRGALGALAEGGGGAEAAAPLEEEEPGERLVGVALQGFREVIVDMGRLGVSSHVMRPLPPPTEASTPPPPPPPQLVEVFDFWNAELRQLTFHAGDPWAISGGGREERKGLQFVALASEAPGAVPVYDWWSERHRRLTLHPPPAWEGETRRGLQFYAFAQPAGGTVAVHAYWNSSLKQMTVHAGPPWGHEERTTPHGTILHAYPNRAAAPAGSTVSNVLGRPVLLGMDEGAGREAGDGTGEEASGAGDVTELADADKQPLPLPFTRGGSKAAIDKLRIRPDDAGYEWSTLRLLDDGSALAVCQPRPSAGGEGAAGGSAPTVPWLCCVHVATAVAEGGAALGTAAEAERRRAELAAFGLPHGEVLLEAISCTGRAGSAIVPAPGWLYLTRSFLCFGSSIAHVRVQAPLEKVQVHAGSSGVLVAHCVEVVLPRGQTLSLGFGSHSRREEALGQMRRARQRATIEATSGLARWRPLSISLRPPLALLSLLPAPLHVTVRRANSARADERQRWGSTAGGGEEMQLLAGEPRAIFSLHALEPLELACWIDESAPRPNGRASSYERATLRGRLAAVRRPAAGHAEWRELCLHSPAAGGSARTVRLQLGVASDEGGSTTLTFVAPRTLHNRTDYHLALYDAGGSRPGLSTSFSVEAVGNEACVEVSDERGAAMELAGVATAGGVIAPGCDAPISWQSPGGTRQVRVRLADSSTLWSEPFAPGSDGEHLIKLRRPGRGRSTEDRVTAAVPATYLRCSVRLVGPRAVLLLRPLGGTRRSAPRLPYRLVNRTPLLVAVREAGCRHYDLLGARESIGYAPDVPGAPCVLRVTILDASAGSAVSLDAPLSRRDMGGGGASSEERHLGVPAAERLGGGPADEPLLLGAPCERLLSDGEGHPGWLLLTSASVSFLPFDPTVPEAAAMRATRASAVQCKLGDGEAGGGAARADGTRDLVLSTSGDGLGHWHGEEVRLHGIGDGEEVMARLAVLAAAACAGEEAAALRRTLPSRQQRRPLGDGFAEGLVEVSDFWNAELRQLTFHAGDPWAISGGGREERKGLQFVAFTIAAEAEKGSTLHFTLDGVHVAVDAEELVPVYDWWSERHRRLTLHPPPAWEGESQRGLQFYAFAQPAGGTVAVHAYWNSSLLQWTTHAGPAWRDEERPVPLFHALPAPLARAALARIPPEHRQPAAARRLCAATRGALVRQRAHAARVERDGRDARRAVLGGSASLPLVGAGRRPQNSPALVTAVRAGDRSEVESLLAGGASADSSDGGLPALHAACMHNRTELLPLLLAAGADVERRSADAGRGTPLHAALHSPLASGAAAIVLLLRHGADPTATRADGLTAAALATGASVDAACENERGSRPLHCAAAAGSASCVDALLRAGADPQRADGRGWLPAEVAPPSGAIARSLLIAAMAAAHEGATEARTTWRRSAAAPFRAAAAGSPSAGSPATVSTRLSSEGPTGVLAILGGGGGGTAQLPQQEDAPAAAGSLAGGETPGGGGVRYSLQLSLAGVGVALVDEEPQELVYSSLSAVELSAVATDAEQSAHLSIGHAQVDCCVEASKHPVLLVPVAPPTEARADGAAPPPTLQAKVRRRMGWEGMLFLDYLSVGVQPLAIALEQNLAARLFRLAAHLPAAGAASLDGSATGAEASLAELFPADAAARDDSEPPAEIFVRELSIHPVSAAMTLQMEPLCDDPSLQRYHPTHELVGLAQQLLSLRSATLQLDSLHLDDARFASSSTLANRMNAHYQQQVVKGIYKLIGSLDLLGNPAALWSDIGGGVRTFFYEPSSGLVTKGAGGFAVGLAKGTKGLAGGVIGGAGATVFGAASGLTKLVGDAAGELAFDEAFALRRREQQQESAENTGVGLVMGLEAVMGGVVEGATGVLSKPLQGALDDGAKGFVKGLGRGLLGAAAKPLSGVASLVSKTAEGLAADAKDFASRGDKAFLKMRVRQPRLIGPDRVLLPYPRMPPLLKLKAGGDGATAGAPPVSRSASSRQQQHIAIPPKGGRATTVVTVAEEGWTER</sequence>
<dbReference type="Pfam" id="PF12796">
    <property type="entry name" value="Ank_2"/>
    <property type="match status" value="2"/>
</dbReference>
<dbReference type="InterPro" id="IPR001849">
    <property type="entry name" value="PH_domain"/>
</dbReference>
<dbReference type="PROSITE" id="PS50297">
    <property type="entry name" value="ANK_REP_REGION"/>
    <property type="match status" value="4"/>
</dbReference>
<dbReference type="InterPro" id="IPR036770">
    <property type="entry name" value="Ankyrin_rpt-contain_sf"/>
</dbReference>
<feature type="region of interest" description="Disordered" evidence="4">
    <location>
        <begin position="1408"/>
        <end position="1431"/>
    </location>
</feature>
<keyword evidence="2" id="KW-0813">Transport</keyword>
<dbReference type="Gene3D" id="1.25.40.20">
    <property type="entry name" value="Ankyrin repeat-containing domain"/>
    <property type="match status" value="4"/>
</dbReference>
<feature type="region of interest" description="Disordered" evidence="4">
    <location>
        <begin position="2285"/>
        <end position="2304"/>
    </location>
</feature>
<evidence type="ECO:0000256" key="4">
    <source>
        <dbReference type="SAM" id="MobiDB-lite"/>
    </source>
</evidence>
<accession>A0A0D3JQ06</accession>
<dbReference type="SMART" id="SM00248">
    <property type="entry name" value="ANK"/>
    <property type="match status" value="8"/>
</dbReference>
<dbReference type="PROSITE" id="PS50003">
    <property type="entry name" value="PH_DOMAIN"/>
    <property type="match status" value="1"/>
</dbReference>
<dbReference type="Pfam" id="PF12624">
    <property type="entry name" value="VPS13_N"/>
    <property type="match status" value="1"/>
</dbReference>
<feature type="compositionally biased region" description="Polar residues" evidence="4">
    <location>
        <begin position="4214"/>
        <end position="4223"/>
    </location>
</feature>
<evidence type="ECO:0000313" key="7">
    <source>
        <dbReference type="Proteomes" id="UP000013827"/>
    </source>
</evidence>
<feature type="repeat" description="ANK" evidence="3">
    <location>
        <begin position="3582"/>
        <end position="3614"/>
    </location>
</feature>
<feature type="domain" description="PH" evidence="5">
    <location>
        <begin position="2132"/>
        <end position="2231"/>
    </location>
</feature>
<dbReference type="Proteomes" id="UP000013827">
    <property type="component" value="Unassembled WGS sequence"/>
</dbReference>
<dbReference type="Pfam" id="PF02893">
    <property type="entry name" value="GRAM"/>
    <property type="match status" value="1"/>
</dbReference>
<feature type="region of interest" description="Disordered" evidence="4">
    <location>
        <begin position="3694"/>
        <end position="3718"/>
    </location>
</feature>
<dbReference type="InterPro" id="IPR004182">
    <property type="entry name" value="GRAM"/>
</dbReference>
<feature type="compositionally biased region" description="Low complexity" evidence="4">
    <location>
        <begin position="853"/>
        <end position="867"/>
    </location>
</feature>
<feature type="compositionally biased region" description="Low complexity" evidence="4">
    <location>
        <begin position="3659"/>
        <end position="3674"/>
    </location>
</feature>
<feature type="region of interest" description="Disordered" evidence="4">
    <location>
        <begin position="851"/>
        <end position="870"/>
    </location>
</feature>
<feature type="repeat" description="ANK" evidence="3">
    <location>
        <begin position="2062"/>
        <end position="2094"/>
    </location>
</feature>
<dbReference type="PANTHER" id="PTHR16166:SF93">
    <property type="entry name" value="INTERMEMBRANE LIPID TRANSFER PROTEIN VPS13"/>
    <property type="match status" value="1"/>
</dbReference>
<evidence type="ECO:0000256" key="2">
    <source>
        <dbReference type="ARBA" id="ARBA00022448"/>
    </source>
</evidence>
<dbReference type="eggNOG" id="KOG1809">
    <property type="taxonomic scope" value="Eukaryota"/>
</dbReference>
<feature type="region of interest" description="Disordered" evidence="4">
    <location>
        <begin position="2458"/>
        <end position="2477"/>
    </location>
</feature>
<dbReference type="SUPFAM" id="SSF48403">
    <property type="entry name" value="Ankyrin repeat"/>
    <property type="match status" value="2"/>
</dbReference>
<dbReference type="Gene3D" id="2.30.29.30">
    <property type="entry name" value="Pleckstrin-homology domain (PH domain)/Phosphotyrosine-binding domain (PTB)"/>
    <property type="match status" value="2"/>
</dbReference>
<dbReference type="PaxDb" id="2903-EOD25591"/>
<feature type="region of interest" description="Disordered" evidence="4">
    <location>
        <begin position="1867"/>
        <end position="1896"/>
    </location>
</feature>
<dbReference type="eggNOG" id="KOG4369">
    <property type="taxonomic scope" value="Eukaryota"/>
</dbReference>
<evidence type="ECO:0000256" key="1">
    <source>
        <dbReference type="ARBA" id="ARBA00006545"/>
    </source>
</evidence>
<keyword evidence="3" id="KW-0040">ANK repeat</keyword>
<reference evidence="7" key="1">
    <citation type="journal article" date="2013" name="Nature">
        <title>Pan genome of the phytoplankton Emiliania underpins its global distribution.</title>
        <authorList>
            <person name="Read B.A."/>
            <person name="Kegel J."/>
            <person name="Klute M.J."/>
            <person name="Kuo A."/>
            <person name="Lefebvre S.C."/>
            <person name="Maumus F."/>
            <person name="Mayer C."/>
            <person name="Miller J."/>
            <person name="Monier A."/>
            <person name="Salamov A."/>
            <person name="Young J."/>
            <person name="Aguilar M."/>
            <person name="Claverie J.M."/>
            <person name="Frickenhaus S."/>
            <person name="Gonzalez K."/>
            <person name="Herman E.K."/>
            <person name="Lin Y.C."/>
            <person name="Napier J."/>
            <person name="Ogata H."/>
            <person name="Sarno A.F."/>
            <person name="Shmutz J."/>
            <person name="Schroeder D."/>
            <person name="de Vargas C."/>
            <person name="Verret F."/>
            <person name="von Dassow P."/>
            <person name="Valentin K."/>
            <person name="Van de Peer Y."/>
            <person name="Wheeler G."/>
            <person name="Dacks J.B."/>
            <person name="Delwiche C.F."/>
            <person name="Dyhrman S.T."/>
            <person name="Glockner G."/>
            <person name="John U."/>
            <person name="Richards T."/>
            <person name="Worden A.Z."/>
            <person name="Zhang X."/>
            <person name="Grigoriev I.V."/>
            <person name="Allen A.E."/>
            <person name="Bidle K."/>
            <person name="Borodovsky M."/>
            <person name="Bowler C."/>
            <person name="Brownlee C."/>
            <person name="Cock J.M."/>
            <person name="Elias M."/>
            <person name="Gladyshev V.N."/>
            <person name="Groth M."/>
            <person name="Guda C."/>
            <person name="Hadaegh A."/>
            <person name="Iglesias-Rodriguez M.D."/>
            <person name="Jenkins J."/>
            <person name="Jones B.M."/>
            <person name="Lawson T."/>
            <person name="Leese F."/>
            <person name="Lindquist E."/>
            <person name="Lobanov A."/>
            <person name="Lomsadze A."/>
            <person name="Malik S.B."/>
            <person name="Marsh M.E."/>
            <person name="Mackinder L."/>
            <person name="Mock T."/>
            <person name="Mueller-Roeber B."/>
            <person name="Pagarete A."/>
            <person name="Parker M."/>
            <person name="Probert I."/>
            <person name="Quesneville H."/>
            <person name="Raines C."/>
            <person name="Rensing S.A."/>
            <person name="Riano-Pachon D.M."/>
            <person name="Richier S."/>
            <person name="Rokitta S."/>
            <person name="Shiraiwa Y."/>
            <person name="Soanes D.M."/>
            <person name="van der Giezen M."/>
            <person name="Wahlund T.M."/>
            <person name="Williams B."/>
            <person name="Wilson W."/>
            <person name="Wolfe G."/>
            <person name="Wurch L.L."/>
        </authorList>
    </citation>
    <scope>NUCLEOTIDE SEQUENCE</scope>
</reference>
<dbReference type="GO" id="GO:0045053">
    <property type="term" value="P:protein retention in Golgi apparatus"/>
    <property type="evidence" value="ECO:0007669"/>
    <property type="project" value="TreeGrafter"/>
</dbReference>
<feature type="compositionally biased region" description="Low complexity" evidence="4">
    <location>
        <begin position="1283"/>
        <end position="1292"/>
    </location>
</feature>
<dbReference type="GeneID" id="17271137"/>
<feature type="repeat" description="ANK" evidence="3">
    <location>
        <begin position="1961"/>
        <end position="1993"/>
    </location>
</feature>
<dbReference type="RefSeq" id="XP_005778020.1">
    <property type="nucleotide sequence ID" value="XM_005777963.1"/>
</dbReference>
<dbReference type="InterPro" id="IPR026854">
    <property type="entry name" value="VPS13_N"/>
</dbReference>
<dbReference type="PROSITE" id="PS50088">
    <property type="entry name" value="ANK_REPEAT"/>
    <property type="match status" value="4"/>
</dbReference>
<feature type="region of interest" description="Disordered" evidence="4">
    <location>
        <begin position="3065"/>
        <end position="3085"/>
    </location>
</feature>
<dbReference type="InterPro" id="IPR002110">
    <property type="entry name" value="Ankyrin_rpt"/>
</dbReference>
<organism evidence="6 7">
    <name type="scientific">Emiliania huxleyi (strain CCMP1516)</name>
    <dbReference type="NCBI Taxonomy" id="280463"/>
    <lineage>
        <taxon>Eukaryota</taxon>
        <taxon>Haptista</taxon>
        <taxon>Haptophyta</taxon>
        <taxon>Prymnesiophyceae</taxon>
        <taxon>Isochrysidales</taxon>
        <taxon>Noelaerhabdaceae</taxon>
        <taxon>Emiliania</taxon>
    </lineage>
</organism>
<dbReference type="eggNOG" id="KOG4177">
    <property type="taxonomic scope" value="Eukaryota"/>
</dbReference>
<dbReference type="SUPFAM" id="SSF50729">
    <property type="entry name" value="PH domain-like"/>
    <property type="match status" value="1"/>
</dbReference>
<feature type="repeat" description="ANK" evidence="3">
    <location>
        <begin position="3490"/>
        <end position="3522"/>
    </location>
</feature>
<feature type="compositionally biased region" description="Basic and acidic residues" evidence="4">
    <location>
        <begin position="238"/>
        <end position="250"/>
    </location>
</feature>
<dbReference type="Pfam" id="PF00169">
    <property type="entry name" value="PH"/>
    <property type="match status" value="1"/>
</dbReference>
<dbReference type="InterPro" id="IPR026847">
    <property type="entry name" value="VPS13"/>
</dbReference>
<dbReference type="PANTHER" id="PTHR16166">
    <property type="entry name" value="VACUOLAR PROTEIN SORTING-ASSOCIATED PROTEIN VPS13"/>
    <property type="match status" value="1"/>
</dbReference>
<feature type="region of interest" description="Disordered" evidence="4">
    <location>
        <begin position="1274"/>
        <end position="1298"/>
    </location>
</feature>
<protein>
    <recommendedName>
        <fullName evidence="5">PH domain-containing protein</fullName>
    </recommendedName>
</protein>
<evidence type="ECO:0000259" key="5">
    <source>
        <dbReference type="PROSITE" id="PS50003"/>
    </source>
</evidence>
<dbReference type="GO" id="GO:0006623">
    <property type="term" value="P:protein targeting to vacuole"/>
    <property type="evidence" value="ECO:0007669"/>
    <property type="project" value="TreeGrafter"/>
</dbReference>